<protein>
    <submittedName>
        <fullName evidence="1">Uncharacterized protein</fullName>
    </submittedName>
</protein>
<proteinExistence type="predicted"/>
<sequence length="54" mass="6369">MDNWCVKHNDGWCAIKDNYLPKEGENNVPTVCGQYVIMPYAFKRREPDCMECKK</sequence>
<organism evidence="1">
    <name type="scientific">marine sediment metagenome</name>
    <dbReference type="NCBI Taxonomy" id="412755"/>
    <lineage>
        <taxon>unclassified sequences</taxon>
        <taxon>metagenomes</taxon>
        <taxon>ecological metagenomes</taxon>
    </lineage>
</organism>
<name>A0A0F9RD94_9ZZZZ</name>
<evidence type="ECO:0000313" key="1">
    <source>
        <dbReference type="EMBL" id="KKN52829.1"/>
    </source>
</evidence>
<reference evidence="1" key="1">
    <citation type="journal article" date="2015" name="Nature">
        <title>Complex archaea that bridge the gap between prokaryotes and eukaryotes.</title>
        <authorList>
            <person name="Spang A."/>
            <person name="Saw J.H."/>
            <person name="Jorgensen S.L."/>
            <person name="Zaremba-Niedzwiedzka K."/>
            <person name="Martijn J."/>
            <person name="Lind A.E."/>
            <person name="van Eijk R."/>
            <person name="Schleper C."/>
            <person name="Guy L."/>
            <person name="Ettema T.J."/>
        </authorList>
    </citation>
    <scope>NUCLEOTIDE SEQUENCE</scope>
</reference>
<dbReference type="AlphaFoldDB" id="A0A0F9RD94"/>
<accession>A0A0F9RD94</accession>
<dbReference type="EMBL" id="LAZR01001003">
    <property type="protein sequence ID" value="KKN52829.1"/>
    <property type="molecule type" value="Genomic_DNA"/>
</dbReference>
<gene>
    <name evidence="1" type="ORF">LCGC14_0608790</name>
</gene>
<comment type="caution">
    <text evidence="1">The sequence shown here is derived from an EMBL/GenBank/DDBJ whole genome shotgun (WGS) entry which is preliminary data.</text>
</comment>